<accession>A0A699W9P9</accession>
<gene>
    <name evidence="1" type="ORF">Tci_916791</name>
</gene>
<feature type="non-terminal residue" evidence="1">
    <location>
        <position position="1"/>
    </location>
</feature>
<dbReference type="EMBL" id="BKCJ011632332">
    <property type="protein sequence ID" value="GFD44822.1"/>
    <property type="molecule type" value="Genomic_DNA"/>
</dbReference>
<name>A0A699W9P9_TANCI</name>
<reference evidence="1" key="1">
    <citation type="journal article" date="2019" name="Sci. Rep.">
        <title>Draft genome of Tanacetum cinerariifolium, the natural source of mosquito coil.</title>
        <authorList>
            <person name="Yamashiro T."/>
            <person name="Shiraishi A."/>
            <person name="Satake H."/>
            <person name="Nakayama K."/>
        </authorList>
    </citation>
    <scope>NUCLEOTIDE SEQUENCE</scope>
</reference>
<comment type="caution">
    <text evidence="1">The sequence shown here is derived from an EMBL/GenBank/DDBJ whole genome shotgun (WGS) entry which is preliminary data.</text>
</comment>
<sequence>IAEDCVSVGVGDLLDEGAS</sequence>
<protein>
    <submittedName>
        <fullName evidence="1">Uncharacterized protein</fullName>
    </submittedName>
</protein>
<organism evidence="1">
    <name type="scientific">Tanacetum cinerariifolium</name>
    <name type="common">Dalmatian daisy</name>
    <name type="synonym">Chrysanthemum cinerariifolium</name>
    <dbReference type="NCBI Taxonomy" id="118510"/>
    <lineage>
        <taxon>Eukaryota</taxon>
        <taxon>Viridiplantae</taxon>
        <taxon>Streptophyta</taxon>
        <taxon>Embryophyta</taxon>
        <taxon>Tracheophyta</taxon>
        <taxon>Spermatophyta</taxon>
        <taxon>Magnoliopsida</taxon>
        <taxon>eudicotyledons</taxon>
        <taxon>Gunneridae</taxon>
        <taxon>Pentapetalae</taxon>
        <taxon>asterids</taxon>
        <taxon>campanulids</taxon>
        <taxon>Asterales</taxon>
        <taxon>Asteraceae</taxon>
        <taxon>Asteroideae</taxon>
        <taxon>Anthemideae</taxon>
        <taxon>Anthemidinae</taxon>
        <taxon>Tanacetum</taxon>
    </lineage>
</organism>
<dbReference type="AlphaFoldDB" id="A0A699W9P9"/>
<proteinExistence type="predicted"/>
<evidence type="ECO:0000313" key="1">
    <source>
        <dbReference type="EMBL" id="GFD44822.1"/>
    </source>
</evidence>